<reference evidence="2 3" key="1">
    <citation type="submission" date="2016-02" db="EMBL/GenBank/DDBJ databases">
        <title>Genome sequence of Moorella mulderi DSM 14980.</title>
        <authorList>
            <person name="Poehlein A."/>
            <person name="Daniel R."/>
        </authorList>
    </citation>
    <scope>NUCLEOTIDE SEQUENCE [LARGE SCALE GENOMIC DNA]</scope>
    <source>
        <strain evidence="2 3">DSM 14980</strain>
    </source>
</reference>
<feature type="domain" description="Uroporphyrinogen decarboxylase (URO-D)" evidence="1">
    <location>
        <begin position="237"/>
        <end position="338"/>
    </location>
</feature>
<dbReference type="InterPro" id="IPR038071">
    <property type="entry name" value="UROD/MetE-like_sf"/>
</dbReference>
<dbReference type="Proteomes" id="UP000075670">
    <property type="component" value="Unassembled WGS sequence"/>
</dbReference>
<gene>
    <name evidence="2" type="ORF">MOMUL_13330</name>
</gene>
<keyword evidence="2" id="KW-0489">Methyltransferase</keyword>
<keyword evidence="2" id="KW-0808">Transferase</keyword>
<name>A0A151AYL6_9FIRM</name>
<dbReference type="OrthoDB" id="8452307at2"/>
<evidence type="ECO:0000259" key="1">
    <source>
        <dbReference type="Pfam" id="PF01208"/>
    </source>
</evidence>
<dbReference type="Gene3D" id="3.20.20.210">
    <property type="match status" value="1"/>
</dbReference>
<dbReference type="GO" id="GO:0032259">
    <property type="term" value="P:methylation"/>
    <property type="evidence" value="ECO:0007669"/>
    <property type="project" value="UniProtKB-KW"/>
</dbReference>
<evidence type="ECO:0000313" key="3">
    <source>
        <dbReference type="Proteomes" id="UP000075670"/>
    </source>
</evidence>
<keyword evidence="3" id="KW-1185">Reference proteome</keyword>
<evidence type="ECO:0000313" key="2">
    <source>
        <dbReference type="EMBL" id="KYH32731.1"/>
    </source>
</evidence>
<dbReference type="PANTHER" id="PTHR47099">
    <property type="entry name" value="METHYLCOBAMIDE:COM METHYLTRANSFERASE MTBA"/>
    <property type="match status" value="1"/>
</dbReference>
<dbReference type="InterPro" id="IPR052024">
    <property type="entry name" value="Methanogen_methyltrans"/>
</dbReference>
<protein>
    <submittedName>
        <fullName evidence="2">Methylcobalamin:coenzyme M methyltransferase</fullName>
    </submittedName>
</protein>
<organism evidence="2 3">
    <name type="scientific">Moorella mulderi DSM 14980</name>
    <dbReference type="NCBI Taxonomy" id="1122241"/>
    <lineage>
        <taxon>Bacteria</taxon>
        <taxon>Bacillati</taxon>
        <taxon>Bacillota</taxon>
        <taxon>Clostridia</taxon>
        <taxon>Neomoorellales</taxon>
        <taxon>Neomoorellaceae</taxon>
        <taxon>Neomoorella</taxon>
    </lineage>
</organism>
<feature type="domain" description="Uroporphyrinogen decarboxylase (URO-D)" evidence="1">
    <location>
        <begin position="83"/>
        <end position="196"/>
    </location>
</feature>
<dbReference type="SUPFAM" id="SSF51726">
    <property type="entry name" value="UROD/MetE-like"/>
    <property type="match status" value="1"/>
</dbReference>
<dbReference type="GO" id="GO:0008168">
    <property type="term" value="F:methyltransferase activity"/>
    <property type="evidence" value="ECO:0007669"/>
    <property type="project" value="UniProtKB-KW"/>
</dbReference>
<dbReference type="AlphaFoldDB" id="A0A151AYL6"/>
<accession>A0A151AYL6</accession>
<dbReference type="GO" id="GO:0004853">
    <property type="term" value="F:uroporphyrinogen decarboxylase activity"/>
    <property type="evidence" value="ECO:0007669"/>
    <property type="project" value="InterPro"/>
</dbReference>
<dbReference type="PANTHER" id="PTHR47099:SF1">
    <property type="entry name" value="METHYLCOBAMIDE:COM METHYLTRANSFERASE MTBA"/>
    <property type="match status" value="1"/>
</dbReference>
<dbReference type="EMBL" id="LTBC01000003">
    <property type="protein sequence ID" value="KYH32731.1"/>
    <property type="molecule type" value="Genomic_DNA"/>
</dbReference>
<dbReference type="InterPro" id="IPR000257">
    <property type="entry name" value="Uroporphyrinogen_deCOase"/>
</dbReference>
<dbReference type="Pfam" id="PF01208">
    <property type="entry name" value="URO-D"/>
    <property type="match status" value="2"/>
</dbReference>
<sequence>MQTFLDKFIGLRNSSRNERLRIAQAPVTFHAGLGRSVWGRLLGFNLLDYFNDPEVALESQIKWKLFWHDEIPDDTIIEPIIGIDYGVALEPSLFGMQPVFMAESDPWYGDPVLANRSDLSRLKIPDFYHSGLMPRIHRDYEEMQRLTGGQVEIRFPGWARGPWSVACMLRGFTNLYLDLIDDPAFVHDLLAFITHSRKEWEKARCRFLGIDIKDTAYEWQYVVYRNVANSELFNDEVDGNLFSLDIYENFIYPYEKDLNDFYGGTRYYHSCGNLTPFLRRLKELKPRLMHISSATDIAEAHNIFNPETKFQCCMHPVNDVLIAPQEIMAEKIKAILEAAPGRKLEIWADALYEGDHDTLEKVLLWLQTARKVYQNII</sequence>
<proteinExistence type="predicted"/>
<dbReference type="GO" id="GO:0006779">
    <property type="term" value="P:porphyrin-containing compound biosynthetic process"/>
    <property type="evidence" value="ECO:0007669"/>
    <property type="project" value="InterPro"/>
</dbReference>
<comment type="caution">
    <text evidence="2">The sequence shown here is derived from an EMBL/GenBank/DDBJ whole genome shotgun (WGS) entry which is preliminary data.</text>
</comment>
<dbReference type="PATRIC" id="fig|1122241.3.peg.1400"/>
<dbReference type="RefSeq" id="WP_062283086.1">
    <property type="nucleotide sequence ID" value="NZ_LTBC01000003.1"/>
</dbReference>